<dbReference type="PANTHER" id="PTHR48090:SF7">
    <property type="entry name" value="RFBJ PROTEIN"/>
    <property type="match status" value="1"/>
</dbReference>
<dbReference type="AlphaFoldDB" id="A0A1M6KRQ4"/>
<dbReference type="OrthoDB" id="9797819at2"/>
<protein>
    <submittedName>
        <fullName evidence="2">Glycosyltransferase involved in cell wall bisynthesis</fullName>
    </submittedName>
</protein>
<evidence type="ECO:0000313" key="2">
    <source>
        <dbReference type="EMBL" id="SHJ61639.1"/>
    </source>
</evidence>
<dbReference type="RefSeq" id="WP_073321252.1">
    <property type="nucleotide sequence ID" value="NZ_FQYP01000012.1"/>
</dbReference>
<reference evidence="3" key="1">
    <citation type="submission" date="2016-11" db="EMBL/GenBank/DDBJ databases">
        <authorList>
            <person name="Varghese N."/>
            <person name="Submissions S."/>
        </authorList>
    </citation>
    <scope>NUCLEOTIDE SEQUENCE [LARGE SCALE GENOMIC DNA]</scope>
    <source>
        <strain evidence="3">DSM 22623</strain>
    </source>
</reference>
<dbReference type="PANTHER" id="PTHR48090">
    <property type="entry name" value="UNDECAPRENYL-PHOSPHATE 4-DEOXY-4-FORMAMIDO-L-ARABINOSE TRANSFERASE-RELATED"/>
    <property type="match status" value="1"/>
</dbReference>
<dbReference type="InterPro" id="IPR029044">
    <property type="entry name" value="Nucleotide-diphossugar_trans"/>
</dbReference>
<gene>
    <name evidence="2" type="ORF">SAMN04488508_11232</name>
</gene>
<dbReference type="InterPro" id="IPR050256">
    <property type="entry name" value="Glycosyltransferase_2"/>
</dbReference>
<evidence type="ECO:0000259" key="1">
    <source>
        <dbReference type="Pfam" id="PF00535"/>
    </source>
</evidence>
<feature type="domain" description="Glycosyltransferase 2-like" evidence="1">
    <location>
        <begin position="7"/>
        <end position="146"/>
    </location>
</feature>
<keyword evidence="2" id="KW-0808">Transferase</keyword>
<name>A0A1M6KRQ4_9FLAO</name>
<dbReference type="Gene3D" id="3.90.550.10">
    <property type="entry name" value="Spore Coat Polysaccharide Biosynthesis Protein SpsA, Chain A"/>
    <property type="match status" value="1"/>
</dbReference>
<dbReference type="SUPFAM" id="SSF53448">
    <property type="entry name" value="Nucleotide-diphospho-sugar transferases"/>
    <property type="match status" value="1"/>
</dbReference>
<dbReference type="GO" id="GO:0016740">
    <property type="term" value="F:transferase activity"/>
    <property type="evidence" value="ECO:0007669"/>
    <property type="project" value="UniProtKB-KW"/>
</dbReference>
<dbReference type="InterPro" id="IPR001173">
    <property type="entry name" value="Glyco_trans_2-like"/>
</dbReference>
<proteinExistence type="predicted"/>
<dbReference type="Pfam" id="PF00535">
    <property type="entry name" value="Glycos_transf_2"/>
    <property type="match status" value="1"/>
</dbReference>
<dbReference type="Proteomes" id="UP000184432">
    <property type="component" value="Unassembled WGS sequence"/>
</dbReference>
<sequence length="230" mass="25859">MPPIIKVIIPAFNEEDSIAHVIKEIPDIVQEVIVVSNNSTDNTESVAENAGATVLKEPQKGYGFACLKGMEHIAAQEVKPEIVVFLDGDYSDYPEELTKIVNPIIEKDIDLVIGARVKNLRESGSMTFPQIFGNWLATSLMKLFFNAKFTDLGPFRAIKYDKLLDLEMVDKTYGWTVEMQLKALKKHYSYTEIPVRYKKRIGVSKVSGTIKGAIFAGVKILSWIFKYSFS</sequence>
<keyword evidence="3" id="KW-1185">Reference proteome</keyword>
<evidence type="ECO:0000313" key="3">
    <source>
        <dbReference type="Proteomes" id="UP000184432"/>
    </source>
</evidence>
<dbReference type="EMBL" id="FQYP01000012">
    <property type="protein sequence ID" value="SHJ61639.1"/>
    <property type="molecule type" value="Genomic_DNA"/>
</dbReference>
<dbReference type="CDD" id="cd04179">
    <property type="entry name" value="DPM_DPG-synthase_like"/>
    <property type="match status" value="1"/>
</dbReference>
<accession>A0A1M6KRQ4</accession>
<organism evidence="2 3">
    <name type="scientific">Aquimarina spongiae</name>
    <dbReference type="NCBI Taxonomy" id="570521"/>
    <lineage>
        <taxon>Bacteria</taxon>
        <taxon>Pseudomonadati</taxon>
        <taxon>Bacteroidota</taxon>
        <taxon>Flavobacteriia</taxon>
        <taxon>Flavobacteriales</taxon>
        <taxon>Flavobacteriaceae</taxon>
        <taxon>Aquimarina</taxon>
    </lineage>
</organism>
<dbReference type="STRING" id="570521.SAMN04488508_11232"/>